<name>A0A9Q3E1E0_9BASI</name>
<sequence>MNDEKVFTIVSLKEALEVVPRESILSSKWVFVKKTKPEQYKARLVARGFRQIQGINFEETFAPTLNFNALQLLFLTAALMKWEIRTFGVKVAFLHSFIDKLVYMWPPQGFSVPKHHLIKLEKALYGTKQVARCWWMHLKQILLKIGFIANKENPSTYSFESKEGKALLWIHVDNGAITASSNKLMTYLISQLDEQLKIKWDKEINKIVGLTIEKGTKGYKFHQQKLVEKLTLLNPSNITALSPSPHNCQLESHKAAQVDKEYLKPIGILLYIAQGSQPNIAYTVNYLARFSMCATTTHWNALEHLIAYLRRTKDLGILILTNNTKNKLTCYVDANWGGEGNHSTHGYLLLHGKNPIAWQSKQQIIVASSTAQAEYIALSFAAKECLWISHLFASTTGHLIPYMLSDNKTAIRIANDSLSRKQTRHLIREFNLINEYIVRGKIHLDWISTNFQLADIMTKSIGSIKTKQFTNVIKLCFVAHQCSTVPHFGLHLTILIGYFEILTKMLSMTLWHCFVAVSFLFSPWHAAQASKSVDCDLEFNTRDFAPNFTADVPVNCIDFWRTEYTCASSSCKNYNREDRDLSFGDCWEYPGYRSVSVGSVRSYKIHFGCNRIELSQAPYPSTVVKSSWWCKIDRNKHFNTNVMTCDNCIYNRTGGRISENCKSLP</sequence>
<dbReference type="EMBL" id="AVOT02022493">
    <property type="protein sequence ID" value="MBW0511957.1"/>
    <property type="molecule type" value="Genomic_DNA"/>
</dbReference>
<dbReference type="PANTHER" id="PTHR11439:SF467">
    <property type="entry name" value="INTEGRASE CATALYTIC DOMAIN-CONTAINING PROTEIN"/>
    <property type="match status" value="1"/>
</dbReference>
<evidence type="ECO:0000313" key="2">
    <source>
        <dbReference type="EMBL" id="MBW0511957.1"/>
    </source>
</evidence>
<evidence type="ECO:0000313" key="3">
    <source>
        <dbReference type="Proteomes" id="UP000765509"/>
    </source>
</evidence>
<protein>
    <recommendedName>
        <fullName evidence="1">Reverse transcriptase Ty1/copia-type domain-containing protein</fullName>
    </recommendedName>
</protein>
<evidence type="ECO:0000259" key="1">
    <source>
        <dbReference type="Pfam" id="PF07727"/>
    </source>
</evidence>
<dbReference type="CDD" id="cd09272">
    <property type="entry name" value="RNase_HI_RT_Ty1"/>
    <property type="match status" value="1"/>
</dbReference>
<feature type="domain" description="Reverse transcriptase Ty1/copia-type" evidence="1">
    <location>
        <begin position="25"/>
        <end position="230"/>
    </location>
</feature>
<reference evidence="2" key="1">
    <citation type="submission" date="2021-03" db="EMBL/GenBank/DDBJ databases">
        <title>Draft genome sequence of rust myrtle Austropuccinia psidii MF-1, a brazilian biotype.</title>
        <authorList>
            <person name="Quecine M.C."/>
            <person name="Pachon D.M.R."/>
            <person name="Bonatelli M.L."/>
            <person name="Correr F.H."/>
            <person name="Franceschini L.M."/>
            <person name="Leite T.F."/>
            <person name="Margarido G.R.A."/>
            <person name="Almeida C.A."/>
            <person name="Ferrarezi J.A."/>
            <person name="Labate C.A."/>
        </authorList>
    </citation>
    <scope>NUCLEOTIDE SEQUENCE</scope>
    <source>
        <strain evidence="2">MF-1</strain>
    </source>
</reference>
<accession>A0A9Q3E1E0</accession>
<keyword evidence="3" id="KW-1185">Reference proteome</keyword>
<dbReference type="InterPro" id="IPR013103">
    <property type="entry name" value="RVT_2"/>
</dbReference>
<gene>
    <name evidence="2" type="ORF">O181_051672</name>
</gene>
<dbReference type="Proteomes" id="UP000765509">
    <property type="component" value="Unassembled WGS sequence"/>
</dbReference>
<organism evidence="2 3">
    <name type="scientific">Austropuccinia psidii MF-1</name>
    <dbReference type="NCBI Taxonomy" id="1389203"/>
    <lineage>
        <taxon>Eukaryota</taxon>
        <taxon>Fungi</taxon>
        <taxon>Dikarya</taxon>
        <taxon>Basidiomycota</taxon>
        <taxon>Pucciniomycotina</taxon>
        <taxon>Pucciniomycetes</taxon>
        <taxon>Pucciniales</taxon>
        <taxon>Sphaerophragmiaceae</taxon>
        <taxon>Austropuccinia</taxon>
    </lineage>
</organism>
<dbReference type="Pfam" id="PF07727">
    <property type="entry name" value="RVT_2"/>
    <property type="match status" value="1"/>
</dbReference>
<comment type="caution">
    <text evidence="2">The sequence shown here is derived from an EMBL/GenBank/DDBJ whole genome shotgun (WGS) entry which is preliminary data.</text>
</comment>
<dbReference type="AlphaFoldDB" id="A0A9Q3E1E0"/>
<proteinExistence type="predicted"/>
<dbReference type="PANTHER" id="PTHR11439">
    <property type="entry name" value="GAG-POL-RELATED RETROTRANSPOSON"/>
    <property type="match status" value="1"/>
</dbReference>